<dbReference type="Proteomes" id="UP000298179">
    <property type="component" value="Unassembled WGS sequence"/>
</dbReference>
<organism evidence="1 2">
    <name type="scientific">Jiella endophytica</name>
    <dbReference type="NCBI Taxonomy" id="2558362"/>
    <lineage>
        <taxon>Bacteria</taxon>
        <taxon>Pseudomonadati</taxon>
        <taxon>Pseudomonadota</taxon>
        <taxon>Alphaproteobacteria</taxon>
        <taxon>Hyphomicrobiales</taxon>
        <taxon>Aurantimonadaceae</taxon>
        <taxon>Jiella</taxon>
    </lineage>
</organism>
<proteinExistence type="predicted"/>
<dbReference type="OrthoDB" id="8081443at2"/>
<evidence type="ECO:0000313" key="1">
    <source>
        <dbReference type="EMBL" id="TFF19123.1"/>
    </source>
</evidence>
<dbReference type="InterPro" id="IPR025354">
    <property type="entry name" value="DUF4258"/>
</dbReference>
<dbReference type="RefSeq" id="WP_134763720.1">
    <property type="nucleotide sequence ID" value="NZ_SOZD01000007.1"/>
</dbReference>
<gene>
    <name evidence="1" type="ORF">E3C22_20335</name>
</gene>
<keyword evidence="2" id="KW-1185">Reference proteome</keyword>
<protein>
    <submittedName>
        <fullName evidence="1">DUF4258 domain-containing protein</fullName>
    </submittedName>
</protein>
<reference evidence="1 2" key="1">
    <citation type="submission" date="2019-03" db="EMBL/GenBank/DDBJ databases">
        <title>Jiella endophytica sp. nov., a novel endophytic bacterium isolated from root of Ficus microcarpa Linn. f.</title>
        <authorList>
            <person name="Tuo L."/>
        </authorList>
    </citation>
    <scope>NUCLEOTIDE SEQUENCE [LARGE SCALE GENOMIC DNA]</scope>
    <source>
        <strain evidence="1 2">CBS5Q-3</strain>
    </source>
</reference>
<sequence length="127" mass="14044">MPARSCGRRRTLLAWSTRDATDAIRSIARSGDLALSYSLHARNRLLERGLVISDVLYALRNGFVRRPAEPTTIPGQDCYRMESRTPNSGARSIGVVVIPEQVAAKLTIVTVMWLDEFETRAGSIIGE</sequence>
<name>A0A4Y8RBC9_9HYPH</name>
<dbReference type="Pfam" id="PF14076">
    <property type="entry name" value="DUF4258"/>
    <property type="match status" value="1"/>
</dbReference>
<evidence type="ECO:0000313" key="2">
    <source>
        <dbReference type="Proteomes" id="UP000298179"/>
    </source>
</evidence>
<comment type="caution">
    <text evidence="1">The sequence shown here is derived from an EMBL/GenBank/DDBJ whole genome shotgun (WGS) entry which is preliminary data.</text>
</comment>
<dbReference type="EMBL" id="SOZD01000007">
    <property type="protein sequence ID" value="TFF19123.1"/>
    <property type="molecule type" value="Genomic_DNA"/>
</dbReference>
<accession>A0A4Y8RBC9</accession>
<dbReference type="AlphaFoldDB" id="A0A4Y8RBC9"/>